<dbReference type="AlphaFoldDB" id="A0A9W7AFK0"/>
<evidence type="ECO:0000313" key="2">
    <source>
        <dbReference type="EMBL" id="GMH66850.1"/>
    </source>
</evidence>
<dbReference type="Pfam" id="PF07045">
    <property type="entry name" value="DUF1330"/>
    <property type="match status" value="2"/>
</dbReference>
<dbReference type="OrthoDB" id="10299973at2759"/>
<sequence>MGNNVIKSSLKWKNLNPFSDPPKGYVVVFTKVNDDDKFKEYASNVPGSLIAHGGRILSKVKLSADATAGGPLLSSGTTSDYDVAILMEFPSPEEATLWKASKDYLKIEPVRMASTSGPFSVLSGTGAHTKLPHASAYFFGFVKAAGSDFSAFPEKVESTLAPFEGVCFVGSIFPHKVALNEGTTGTDYDACFVFGFPSAMKAMEWHASAEFAECRAVLEGNSTGPMVITRNFENH</sequence>
<reference evidence="2" key="1">
    <citation type="submission" date="2022-07" db="EMBL/GenBank/DDBJ databases">
        <title>Genome analysis of Parmales, a sister group of diatoms, reveals the evolutionary specialization of diatoms from phago-mixotrophs to photoautotrophs.</title>
        <authorList>
            <person name="Ban H."/>
            <person name="Sato S."/>
            <person name="Yoshikawa S."/>
            <person name="Kazumasa Y."/>
            <person name="Nakamura Y."/>
            <person name="Ichinomiya M."/>
            <person name="Saitoh K."/>
            <person name="Sato N."/>
            <person name="Blanc-Mathieu R."/>
            <person name="Endo H."/>
            <person name="Kuwata A."/>
            <person name="Ogata H."/>
        </authorList>
    </citation>
    <scope>NUCLEOTIDE SEQUENCE</scope>
</reference>
<evidence type="ECO:0000259" key="1">
    <source>
        <dbReference type="Pfam" id="PF07045"/>
    </source>
</evidence>
<protein>
    <recommendedName>
        <fullName evidence="1">DUF1330 domain-containing protein</fullName>
    </recommendedName>
</protein>
<dbReference type="PANTHER" id="PTHR41521:SF4">
    <property type="entry name" value="BLR0684 PROTEIN"/>
    <property type="match status" value="1"/>
</dbReference>
<name>A0A9W7AFK0_9STRA</name>
<proteinExistence type="predicted"/>
<dbReference type="PANTHER" id="PTHR41521">
    <property type="match status" value="1"/>
</dbReference>
<dbReference type="EMBL" id="BRXZ01001265">
    <property type="protein sequence ID" value="GMH66850.1"/>
    <property type="molecule type" value="Genomic_DNA"/>
</dbReference>
<comment type="caution">
    <text evidence="2">The sequence shown here is derived from an EMBL/GenBank/DDBJ whole genome shotgun (WGS) entry which is preliminary data.</text>
</comment>
<accession>A0A9W7AFK0</accession>
<evidence type="ECO:0000313" key="3">
    <source>
        <dbReference type="Proteomes" id="UP001165082"/>
    </source>
</evidence>
<dbReference type="Proteomes" id="UP001165082">
    <property type="component" value="Unassembled WGS sequence"/>
</dbReference>
<keyword evidence="3" id="KW-1185">Reference proteome</keyword>
<dbReference type="Gene3D" id="3.30.70.100">
    <property type="match status" value="2"/>
</dbReference>
<gene>
    <name evidence="2" type="ORF">TrRE_jg2051</name>
</gene>
<dbReference type="InterPro" id="IPR010753">
    <property type="entry name" value="DUF1330"/>
</dbReference>
<dbReference type="SUPFAM" id="SSF54909">
    <property type="entry name" value="Dimeric alpha+beta barrel"/>
    <property type="match status" value="1"/>
</dbReference>
<feature type="domain" description="DUF1330" evidence="1">
    <location>
        <begin position="23"/>
        <end position="124"/>
    </location>
</feature>
<organism evidence="2 3">
    <name type="scientific">Triparma retinervis</name>
    <dbReference type="NCBI Taxonomy" id="2557542"/>
    <lineage>
        <taxon>Eukaryota</taxon>
        <taxon>Sar</taxon>
        <taxon>Stramenopiles</taxon>
        <taxon>Ochrophyta</taxon>
        <taxon>Bolidophyceae</taxon>
        <taxon>Parmales</taxon>
        <taxon>Triparmaceae</taxon>
        <taxon>Triparma</taxon>
    </lineage>
</organism>
<dbReference type="InterPro" id="IPR011008">
    <property type="entry name" value="Dimeric_a/b-barrel"/>
</dbReference>
<feature type="domain" description="DUF1330" evidence="1">
    <location>
        <begin position="149"/>
        <end position="230"/>
    </location>
</feature>